<proteinExistence type="predicted"/>
<evidence type="ECO:0008006" key="3">
    <source>
        <dbReference type="Google" id="ProtNLM"/>
    </source>
</evidence>
<dbReference type="EMBL" id="CP001830">
    <property type="protein sequence ID" value="AEH78706.1"/>
    <property type="molecule type" value="Genomic_DNA"/>
</dbReference>
<dbReference type="InterPro" id="IPR027417">
    <property type="entry name" value="P-loop_NTPase"/>
</dbReference>
<dbReference type="Gene3D" id="3.40.50.300">
    <property type="entry name" value="P-loop containing nucleotide triphosphate hydrolases"/>
    <property type="match status" value="1"/>
</dbReference>
<accession>F7X654</accession>
<protein>
    <recommendedName>
        <fullName evidence="3">Sulfotransferase family protein</fullName>
    </recommendedName>
</protein>
<reference evidence="1 2" key="1">
    <citation type="journal article" date="2011" name="J. Biotechnol.">
        <title>The complete genome sequence of the dominant Sinorhizobium meliloti field isolate SM11 extends the S. meliloti pan-genome.</title>
        <authorList>
            <person name="Schneiker-Bekel S."/>
            <person name="Wibberg D."/>
            <person name="Bekel T."/>
            <person name="Blom J."/>
            <person name="Linke B."/>
            <person name="Neuweger H."/>
            <person name="Stiens M."/>
            <person name="Vorholter F.J."/>
            <person name="Weidner S."/>
            <person name="Goesmann A."/>
            <person name="Puhler A."/>
            <person name="Schluter A."/>
        </authorList>
    </citation>
    <scope>NUCLEOTIDE SEQUENCE [LARGE SCALE GENOMIC DNA]</scope>
    <source>
        <strain evidence="1 2">SM11</strain>
    </source>
</reference>
<sequence>MILVPELETVIILVPRTGSGSLRRAIAEKYPRSTLIYRHMEADGVPAGYDRWRKVGVMRHPVARLWSLYKFLRTFDGDHDPAYIAAMRESVSMSFSDWIVDNRVPFTTPYDSAGYNRFWPQYTVRHPPPENRKSQFMYLRPDLGTEIEQFSNLAAIEERFCIKLTRHNVTRIEPLPKLTSEAHTHCHKHFAWDFRFWKGEAL</sequence>
<dbReference type="HOGENOM" id="CLU_1271612_0_0_5"/>
<gene>
    <name evidence="1" type="ordered locus">SM11_chr1430</name>
</gene>
<dbReference type="AlphaFoldDB" id="F7X654"/>
<organism evidence="1 2">
    <name type="scientific">Sinorhizobium meliloti (strain SM11)</name>
    <dbReference type="NCBI Taxonomy" id="707241"/>
    <lineage>
        <taxon>Bacteria</taxon>
        <taxon>Pseudomonadati</taxon>
        <taxon>Pseudomonadota</taxon>
        <taxon>Alphaproteobacteria</taxon>
        <taxon>Hyphomicrobiales</taxon>
        <taxon>Rhizobiaceae</taxon>
        <taxon>Sinorhizobium/Ensifer group</taxon>
        <taxon>Sinorhizobium</taxon>
    </lineage>
</organism>
<dbReference type="KEGG" id="smx:SM11_chr1430"/>
<dbReference type="SUPFAM" id="SSF52540">
    <property type="entry name" value="P-loop containing nucleoside triphosphate hydrolases"/>
    <property type="match status" value="1"/>
</dbReference>
<name>F7X654_SINMM</name>
<dbReference type="Proteomes" id="UP000009045">
    <property type="component" value="Chromosome"/>
</dbReference>
<evidence type="ECO:0000313" key="1">
    <source>
        <dbReference type="EMBL" id="AEH78706.1"/>
    </source>
</evidence>
<dbReference type="PATRIC" id="fig|707241.3.peg.1505"/>
<evidence type="ECO:0000313" key="2">
    <source>
        <dbReference type="Proteomes" id="UP000009045"/>
    </source>
</evidence>